<gene>
    <name evidence="2" type="ordered locus">CC_2452</name>
</gene>
<feature type="compositionally biased region" description="Polar residues" evidence="1">
    <location>
        <begin position="169"/>
        <end position="178"/>
    </location>
</feature>
<feature type="region of interest" description="Disordered" evidence="1">
    <location>
        <begin position="152"/>
        <end position="178"/>
    </location>
</feature>
<evidence type="ECO:0000313" key="3">
    <source>
        <dbReference type="Proteomes" id="UP000001816"/>
    </source>
</evidence>
<dbReference type="BioCyc" id="CAULO:CC2452-MONOMER"/>
<proteinExistence type="predicted"/>
<keyword evidence="3" id="KW-1185">Reference proteome</keyword>
<sequence>MGAAQTLNRFPRRMPGPRFKLSGLSVRAGGRASKATCIRVRSGPRHSPGKSEKKPSVQILDRLRRLRLGGLGLGHRGGRGRRRLDHRGGRRGLLLDGLHLDGLGLGLFDRRRLVGEGGGGLLDGRARGLRQRLRTGHGAATVKLHRIGQAHGEATDAAQHQGHDHDLQRQGTFQGRHG</sequence>
<accession>Q9A5J5</accession>
<protein>
    <submittedName>
        <fullName evidence="2">Uncharacterized protein</fullName>
    </submittedName>
</protein>
<dbReference type="EnsemblBacteria" id="AAK24423">
    <property type="protein sequence ID" value="AAK24423"/>
    <property type="gene ID" value="CC_2452"/>
</dbReference>
<dbReference type="EMBL" id="AE005673">
    <property type="protein sequence ID" value="AAK24423.1"/>
    <property type="molecule type" value="Genomic_DNA"/>
</dbReference>
<reference evidence="2 3" key="1">
    <citation type="journal article" date="2001" name="Proc. Natl. Acad. Sci. U.S.A.">
        <title>Complete genome sequence of Caulobacter crescentus.</title>
        <authorList>
            <person name="Nierman W.C."/>
            <person name="Feldblyum T.V."/>
            <person name="Laub M.T."/>
            <person name="Paulsen I.T."/>
            <person name="Nelson K.E."/>
            <person name="Eisen J.A."/>
            <person name="Heidelberg J.F."/>
            <person name="Alley M.R."/>
            <person name="Ohta N."/>
            <person name="Maddock J.R."/>
            <person name="Potocka I."/>
            <person name="Nelson W.C."/>
            <person name="Newton A."/>
            <person name="Stephens C."/>
            <person name="Phadke N.D."/>
            <person name="Ely B."/>
            <person name="DeBoy R.T."/>
            <person name="Dodson R.J."/>
            <person name="Durkin A.S."/>
            <person name="Gwinn M.L."/>
            <person name="Haft D.H."/>
            <person name="Kolonay J.F."/>
            <person name="Smit J."/>
            <person name="Craven M.B."/>
            <person name="Khouri H."/>
            <person name="Shetty J."/>
            <person name="Berry K."/>
            <person name="Utterback T."/>
            <person name="Tran K."/>
            <person name="Wolf A."/>
            <person name="Vamathevan J."/>
            <person name="Ermolaeva M."/>
            <person name="White O."/>
            <person name="Salzberg S.L."/>
            <person name="Venter J.C."/>
            <person name="Shapiro L."/>
            <person name="Fraser C.M."/>
        </authorList>
    </citation>
    <scope>NUCLEOTIDE SEQUENCE [LARGE SCALE GENOMIC DNA]</scope>
    <source>
        <strain evidence="3">ATCC 19089 / CB15</strain>
    </source>
</reference>
<dbReference type="PIR" id="C87553">
    <property type="entry name" value="C87553"/>
</dbReference>
<name>Q9A5J5_CAUVC</name>
<evidence type="ECO:0000256" key="1">
    <source>
        <dbReference type="SAM" id="MobiDB-lite"/>
    </source>
</evidence>
<evidence type="ECO:0000313" key="2">
    <source>
        <dbReference type="EMBL" id="AAK24423.1"/>
    </source>
</evidence>
<dbReference type="AlphaFoldDB" id="Q9A5J5"/>
<dbReference type="HOGENOM" id="CLU_1507993_0_0_5"/>
<organism evidence="2 3">
    <name type="scientific">Caulobacter vibrioides (strain ATCC 19089 / CIP 103742 / CB 15)</name>
    <name type="common">Caulobacter crescentus</name>
    <dbReference type="NCBI Taxonomy" id="190650"/>
    <lineage>
        <taxon>Bacteria</taxon>
        <taxon>Pseudomonadati</taxon>
        <taxon>Pseudomonadota</taxon>
        <taxon>Alphaproteobacteria</taxon>
        <taxon>Caulobacterales</taxon>
        <taxon>Caulobacteraceae</taxon>
        <taxon>Caulobacter</taxon>
    </lineage>
</organism>
<dbReference type="Proteomes" id="UP000001816">
    <property type="component" value="Chromosome"/>
</dbReference>
<dbReference type="KEGG" id="ccr:CC_2452"/>